<feature type="transmembrane region" description="Helical" evidence="12">
    <location>
        <begin position="182"/>
        <end position="200"/>
    </location>
</feature>
<keyword evidence="9 12" id="KW-0472">Membrane</keyword>
<protein>
    <submittedName>
        <fullName evidence="13">Electron transfer protein 1</fullName>
    </submittedName>
</protein>
<proteinExistence type="inferred from homology"/>
<dbReference type="GO" id="GO:0046872">
    <property type="term" value="F:metal ion binding"/>
    <property type="evidence" value="ECO:0007669"/>
    <property type="project" value="UniProtKB-KW"/>
</dbReference>
<evidence type="ECO:0000256" key="5">
    <source>
        <dbReference type="ARBA" id="ARBA00022989"/>
    </source>
</evidence>
<feature type="transmembrane region" description="Helical" evidence="12">
    <location>
        <begin position="212"/>
        <end position="230"/>
    </location>
</feature>
<feature type="transmembrane region" description="Helical" evidence="12">
    <location>
        <begin position="314"/>
        <end position="340"/>
    </location>
</feature>
<organism evidence="13 14">
    <name type="scientific">Lactarius akahatsu</name>
    <dbReference type="NCBI Taxonomy" id="416441"/>
    <lineage>
        <taxon>Eukaryota</taxon>
        <taxon>Fungi</taxon>
        <taxon>Dikarya</taxon>
        <taxon>Basidiomycota</taxon>
        <taxon>Agaricomycotina</taxon>
        <taxon>Agaricomycetes</taxon>
        <taxon>Russulales</taxon>
        <taxon>Russulaceae</taxon>
        <taxon>Lactarius</taxon>
    </lineage>
</organism>
<dbReference type="GO" id="GO:0120547">
    <property type="term" value="F:heme A synthase activity"/>
    <property type="evidence" value="ECO:0007669"/>
    <property type="project" value="UniProtKB-EC"/>
</dbReference>
<comment type="subcellular location">
    <subcellularLocation>
        <location evidence="2">Membrane</location>
        <topology evidence="2">Multi-pass membrane protein</topology>
    </subcellularLocation>
</comment>
<keyword evidence="7" id="KW-0408">Iron</keyword>
<keyword evidence="8" id="KW-0350">Heme biosynthesis</keyword>
<feature type="transmembrane region" description="Helical" evidence="12">
    <location>
        <begin position="416"/>
        <end position="443"/>
    </location>
</feature>
<evidence type="ECO:0000256" key="2">
    <source>
        <dbReference type="ARBA" id="ARBA00004141"/>
    </source>
</evidence>
<dbReference type="Proteomes" id="UP001201163">
    <property type="component" value="Unassembled WGS sequence"/>
</dbReference>
<evidence type="ECO:0000256" key="9">
    <source>
        <dbReference type="ARBA" id="ARBA00023136"/>
    </source>
</evidence>
<evidence type="ECO:0000256" key="8">
    <source>
        <dbReference type="ARBA" id="ARBA00023133"/>
    </source>
</evidence>
<comment type="catalytic activity">
    <reaction evidence="11">
        <text>Fe(II)-heme o + 2 A + H2O = Fe(II)-heme a + 2 AH2</text>
        <dbReference type="Rhea" id="RHEA:63388"/>
        <dbReference type="ChEBI" id="CHEBI:13193"/>
        <dbReference type="ChEBI" id="CHEBI:15377"/>
        <dbReference type="ChEBI" id="CHEBI:17499"/>
        <dbReference type="ChEBI" id="CHEBI:60530"/>
        <dbReference type="ChEBI" id="CHEBI:61715"/>
        <dbReference type="EC" id="1.17.99.9"/>
    </reaction>
    <physiologicalReaction direction="left-to-right" evidence="11">
        <dbReference type="Rhea" id="RHEA:63389"/>
    </physiologicalReaction>
</comment>
<accession>A0AAD4Q5N6</accession>
<dbReference type="InterPro" id="IPR003780">
    <property type="entry name" value="COX15/CtaA_fam"/>
</dbReference>
<gene>
    <name evidence="13" type="ORF">EDB92DRAFT_2091311</name>
</gene>
<evidence type="ECO:0000256" key="7">
    <source>
        <dbReference type="ARBA" id="ARBA00023004"/>
    </source>
</evidence>
<dbReference type="EMBL" id="JAKELL010000055">
    <property type="protein sequence ID" value="KAH8986364.1"/>
    <property type="molecule type" value="Genomic_DNA"/>
</dbReference>
<feature type="transmembrane region" description="Helical" evidence="12">
    <location>
        <begin position="388"/>
        <end position="404"/>
    </location>
</feature>
<keyword evidence="4" id="KW-0479">Metal-binding</keyword>
<evidence type="ECO:0000313" key="14">
    <source>
        <dbReference type="Proteomes" id="UP001201163"/>
    </source>
</evidence>
<dbReference type="Pfam" id="PF02628">
    <property type="entry name" value="COX15-CtaA"/>
    <property type="match status" value="1"/>
</dbReference>
<evidence type="ECO:0000256" key="1">
    <source>
        <dbReference type="ARBA" id="ARBA00001970"/>
    </source>
</evidence>
<feature type="transmembrane region" description="Helical" evidence="12">
    <location>
        <begin position="100"/>
        <end position="120"/>
    </location>
</feature>
<comment type="cofactor">
    <cofactor evidence="1">
        <name>heme b</name>
        <dbReference type="ChEBI" id="CHEBI:60344"/>
    </cofactor>
</comment>
<dbReference type="GO" id="GO:0005743">
    <property type="term" value="C:mitochondrial inner membrane"/>
    <property type="evidence" value="ECO:0007669"/>
    <property type="project" value="TreeGrafter"/>
</dbReference>
<evidence type="ECO:0000256" key="4">
    <source>
        <dbReference type="ARBA" id="ARBA00022723"/>
    </source>
</evidence>
<keyword evidence="3 12" id="KW-0812">Transmembrane</keyword>
<name>A0AAD4Q5N6_9AGAM</name>
<sequence length="496" mass="53244">MPAGLFARTFRLLPKGPVGTASPCHRGLHRLRFGFPSATHVASSTHASRAATRPYSFIKLSKPWPGATSVLEPRFFSSNGTTQLLTTELPVLSPPAVGNWLLLSSALVIAVIVVGGVTRLTESGLSITEWRPITGVLPPLSRAEWESEFDKYKATPEFRLMNSRMELVNFKSIYYMEWGHRVLGRTVGLAFVLPLAYFAARGRLARTLRTPLLGMAALLGAQGALGWYMVRSGLEEPVASGGGADNAVPRVSQYRLAAHLGTALALYAGMFAAALSVTADWRFARDGTWGRLRDGRTWDGVLRNPLVRRFKTHAAIVTGLVFLTALSGAFVAGLDAGLVYNEFPLMGGRLAPPLDELLSPSYADSDGGKGTWRNLFENPTTVQFDHRVLAMTTYLATALLFASTRRAAVRAALPPLAVRATAAAFAMANVQAALGISTLLYLVPVPLAATHQAGSVALLSVVLHVLLALRRPGAAARAWRQANLAREAAAKAKVTK</sequence>
<dbReference type="GO" id="GO:0016653">
    <property type="term" value="F:oxidoreductase activity, acting on NAD(P)H, heme protein as acceptor"/>
    <property type="evidence" value="ECO:0007669"/>
    <property type="project" value="TreeGrafter"/>
</dbReference>
<feature type="transmembrane region" description="Helical" evidence="12">
    <location>
        <begin position="256"/>
        <end position="277"/>
    </location>
</feature>
<dbReference type="PANTHER" id="PTHR23289">
    <property type="entry name" value="CYTOCHROME C OXIDASE ASSEMBLY PROTEIN COX15"/>
    <property type="match status" value="1"/>
</dbReference>
<comment type="caution">
    <text evidence="13">The sequence shown here is derived from an EMBL/GenBank/DDBJ whole genome shotgun (WGS) entry which is preliminary data.</text>
</comment>
<dbReference type="InterPro" id="IPR023754">
    <property type="entry name" value="HemeA_Synthase_type2"/>
</dbReference>
<evidence type="ECO:0000256" key="10">
    <source>
        <dbReference type="ARBA" id="ARBA00044501"/>
    </source>
</evidence>
<feature type="transmembrane region" description="Helical" evidence="12">
    <location>
        <begin position="449"/>
        <end position="469"/>
    </location>
</feature>
<reference evidence="13" key="1">
    <citation type="submission" date="2022-01" db="EMBL/GenBank/DDBJ databases">
        <title>Comparative genomics reveals a dynamic genome evolution in the ectomycorrhizal milk-cap (Lactarius) mushrooms.</title>
        <authorList>
            <consortium name="DOE Joint Genome Institute"/>
            <person name="Lebreton A."/>
            <person name="Tang N."/>
            <person name="Kuo A."/>
            <person name="LaButti K."/>
            <person name="Drula E."/>
            <person name="Barry K."/>
            <person name="Clum A."/>
            <person name="Lipzen A."/>
            <person name="Mousain D."/>
            <person name="Ng V."/>
            <person name="Wang R."/>
            <person name="Wang X."/>
            <person name="Dai Y."/>
            <person name="Henrissat B."/>
            <person name="Grigoriev I.V."/>
            <person name="Guerin-Laguette A."/>
            <person name="Yu F."/>
            <person name="Martin F.M."/>
        </authorList>
    </citation>
    <scope>NUCLEOTIDE SEQUENCE</scope>
    <source>
        <strain evidence="13">QP</strain>
    </source>
</reference>
<evidence type="ECO:0000313" key="13">
    <source>
        <dbReference type="EMBL" id="KAH8986364.1"/>
    </source>
</evidence>
<evidence type="ECO:0000256" key="3">
    <source>
        <dbReference type="ARBA" id="ARBA00022692"/>
    </source>
</evidence>
<dbReference type="PANTHER" id="PTHR23289:SF2">
    <property type="entry name" value="CYTOCHROME C OXIDASE ASSEMBLY PROTEIN COX15 HOMOLOG"/>
    <property type="match status" value="1"/>
</dbReference>
<dbReference type="HAMAP" id="MF_01665">
    <property type="entry name" value="HemeA_synth_type2"/>
    <property type="match status" value="1"/>
</dbReference>
<dbReference type="AlphaFoldDB" id="A0AAD4Q5N6"/>
<evidence type="ECO:0000256" key="11">
    <source>
        <dbReference type="ARBA" id="ARBA00048044"/>
    </source>
</evidence>
<comment type="pathway">
    <text evidence="10">Porphyrin-containing compound metabolism; heme A biosynthesis; heme A from heme O: step 1/1.</text>
</comment>
<evidence type="ECO:0000256" key="12">
    <source>
        <dbReference type="SAM" id="Phobius"/>
    </source>
</evidence>
<keyword evidence="6" id="KW-0560">Oxidoreductase</keyword>
<keyword evidence="14" id="KW-1185">Reference proteome</keyword>
<evidence type="ECO:0000256" key="6">
    <source>
        <dbReference type="ARBA" id="ARBA00023002"/>
    </source>
</evidence>
<dbReference type="GO" id="GO:0006784">
    <property type="term" value="P:heme A biosynthetic process"/>
    <property type="evidence" value="ECO:0007669"/>
    <property type="project" value="InterPro"/>
</dbReference>
<keyword evidence="5 12" id="KW-1133">Transmembrane helix</keyword>